<dbReference type="AlphaFoldDB" id="A0AA86RGJ8"/>
<sequence length="99" mass="11892">MSQINQNANSSLQQSEYLIQYNDAYFDDQYQEKSTKIIQQGLEIIQQKDFRIPLKMMIKNQQDYSNPLQFFFSALILLLAFLIFVVFVYTWKDSQIKYQ</sequence>
<evidence type="ECO:0000313" key="3">
    <source>
        <dbReference type="EMBL" id="CAI9969456.1"/>
    </source>
</evidence>
<feature type="transmembrane region" description="Helical" evidence="1">
    <location>
        <begin position="70"/>
        <end position="91"/>
    </location>
</feature>
<dbReference type="EMBL" id="CAXDID020000293">
    <property type="protein sequence ID" value="CAL6072012.1"/>
    <property type="molecule type" value="Genomic_DNA"/>
</dbReference>
<evidence type="ECO:0000313" key="5">
    <source>
        <dbReference type="EMBL" id="CAL6072012.1"/>
    </source>
</evidence>
<comment type="caution">
    <text evidence="4">The sequence shown here is derived from an EMBL/GenBank/DDBJ whole genome shotgun (WGS) entry which is preliminary data.</text>
</comment>
<evidence type="ECO:0000313" key="6">
    <source>
        <dbReference type="EMBL" id="CAL6107339.1"/>
    </source>
</evidence>
<evidence type="ECO:0000313" key="8">
    <source>
        <dbReference type="Proteomes" id="UP001642409"/>
    </source>
</evidence>
<dbReference type="EMBL" id="CAXDID020000655">
    <property type="protein sequence ID" value="CAL6108645.1"/>
    <property type="molecule type" value="Genomic_DNA"/>
</dbReference>
<gene>
    <name evidence="2" type="ORF">HINF_LOCUS13772</name>
    <name evidence="5" type="ORF">HINF_LOCUS55419</name>
    <name evidence="3" type="ORF">HINF_LOCUS57101</name>
    <name evidence="4" type="ORF">HINF_LOCUS63762</name>
    <name evidence="6" type="ORF">HINF_LOCUS74446</name>
    <name evidence="7" type="ORF">HINF_LOCUS75065</name>
</gene>
<dbReference type="Proteomes" id="UP001642409">
    <property type="component" value="Unassembled WGS sequence"/>
</dbReference>
<dbReference type="EMBL" id="CATOUU010000361">
    <property type="protein sequence ID" value="CAI9926127.1"/>
    <property type="molecule type" value="Genomic_DNA"/>
</dbReference>
<evidence type="ECO:0000256" key="1">
    <source>
        <dbReference type="SAM" id="Phobius"/>
    </source>
</evidence>
<dbReference type="EMBL" id="CAXDID020000633">
    <property type="protein sequence ID" value="CAL6107339.1"/>
    <property type="molecule type" value="Genomic_DNA"/>
</dbReference>
<keyword evidence="1" id="KW-1133">Transmembrane helix</keyword>
<proteinExistence type="predicted"/>
<name>A0AA86RGJ8_9EUKA</name>
<organism evidence="4">
    <name type="scientific">Hexamita inflata</name>
    <dbReference type="NCBI Taxonomy" id="28002"/>
    <lineage>
        <taxon>Eukaryota</taxon>
        <taxon>Metamonada</taxon>
        <taxon>Diplomonadida</taxon>
        <taxon>Hexamitidae</taxon>
        <taxon>Hexamitinae</taxon>
        <taxon>Hexamita</taxon>
    </lineage>
</organism>
<dbReference type="EMBL" id="CATOUU010001059">
    <property type="protein sequence ID" value="CAI9969456.1"/>
    <property type="molecule type" value="Genomic_DNA"/>
</dbReference>
<keyword evidence="1" id="KW-0812">Transmembrane</keyword>
<protein>
    <submittedName>
        <fullName evidence="5">Hypothetical_protein</fullName>
    </submittedName>
</protein>
<evidence type="ECO:0000313" key="2">
    <source>
        <dbReference type="EMBL" id="CAI9926127.1"/>
    </source>
</evidence>
<reference evidence="5 8" key="2">
    <citation type="submission" date="2024-07" db="EMBL/GenBank/DDBJ databases">
        <authorList>
            <person name="Akdeniz Z."/>
        </authorList>
    </citation>
    <scope>NUCLEOTIDE SEQUENCE [LARGE SCALE GENOMIC DNA]</scope>
</reference>
<reference evidence="4" key="1">
    <citation type="submission" date="2023-06" db="EMBL/GenBank/DDBJ databases">
        <authorList>
            <person name="Kurt Z."/>
        </authorList>
    </citation>
    <scope>NUCLEOTIDE SEQUENCE</scope>
</reference>
<evidence type="ECO:0000313" key="4">
    <source>
        <dbReference type="EMBL" id="CAI9976117.1"/>
    </source>
</evidence>
<accession>A0AA86RGJ8</accession>
<keyword evidence="1" id="KW-0472">Membrane</keyword>
<dbReference type="EMBL" id="CATOUU010001172">
    <property type="protein sequence ID" value="CAI9976117.1"/>
    <property type="molecule type" value="Genomic_DNA"/>
</dbReference>
<evidence type="ECO:0000313" key="7">
    <source>
        <dbReference type="EMBL" id="CAL6108645.1"/>
    </source>
</evidence>
<keyword evidence="8" id="KW-1185">Reference proteome</keyword>